<name>A0A853HWG5_9GAMM</name>
<evidence type="ECO:0000313" key="2">
    <source>
        <dbReference type="Proteomes" id="UP000569732"/>
    </source>
</evidence>
<dbReference type="Proteomes" id="UP000569732">
    <property type="component" value="Unassembled WGS sequence"/>
</dbReference>
<organism evidence="1 2">
    <name type="scientific">Spartinivicinus marinus</name>
    <dbReference type="NCBI Taxonomy" id="2994442"/>
    <lineage>
        <taxon>Bacteria</taxon>
        <taxon>Pseudomonadati</taxon>
        <taxon>Pseudomonadota</taxon>
        <taxon>Gammaproteobacteria</taxon>
        <taxon>Oceanospirillales</taxon>
        <taxon>Zooshikellaceae</taxon>
        <taxon>Spartinivicinus</taxon>
    </lineage>
</organism>
<gene>
    <name evidence="1" type="ORF">H0A36_08645</name>
</gene>
<dbReference type="AlphaFoldDB" id="A0A853HWG5"/>
<protein>
    <submittedName>
        <fullName evidence="1">Uncharacterized protein</fullName>
    </submittedName>
</protein>
<dbReference type="EMBL" id="JACCKB010000010">
    <property type="protein sequence ID" value="NYZ66080.1"/>
    <property type="molecule type" value="Genomic_DNA"/>
</dbReference>
<proteinExistence type="predicted"/>
<accession>A0A853HWG5</accession>
<evidence type="ECO:0000313" key="1">
    <source>
        <dbReference type="EMBL" id="NYZ66080.1"/>
    </source>
</evidence>
<sequence>MECDMPLSDQDFIEQFEQQTLPTEYFNHVGHLRLAWLYLQQYELNAAINKTTTGIQAYANHLGVKDKFHHTITEALVHIIHHRTLAIVDSNFSDFLLANQDLVNNAKDVLGQYYSASVLFSAEAKKLFVEPDKLAFNNRQSEIS</sequence>
<reference evidence="1 2" key="1">
    <citation type="submission" date="2020-07" db="EMBL/GenBank/DDBJ databases">
        <title>Endozoicomonas sp. nov., isolated from sediment.</title>
        <authorList>
            <person name="Gu T."/>
        </authorList>
    </citation>
    <scope>NUCLEOTIDE SEQUENCE [LARGE SCALE GENOMIC DNA]</scope>
    <source>
        <strain evidence="1 2">SM1973</strain>
    </source>
</reference>
<keyword evidence="2" id="KW-1185">Reference proteome</keyword>
<comment type="caution">
    <text evidence="1">The sequence shown here is derived from an EMBL/GenBank/DDBJ whole genome shotgun (WGS) entry which is preliminary data.</text>
</comment>